<feature type="binding site" evidence="11">
    <location>
        <position position="71"/>
    </location>
    <ligand>
        <name>ATP</name>
        <dbReference type="ChEBI" id="CHEBI:30616"/>
    </ligand>
</feature>
<feature type="active site" evidence="11">
    <location>
        <position position="509"/>
    </location>
</feature>
<feature type="binding site" evidence="11">
    <location>
        <position position="141"/>
    </location>
    <ligand>
        <name>Mg(2+)</name>
        <dbReference type="ChEBI" id="CHEBI:18420"/>
    </ligand>
</feature>
<reference evidence="14 15" key="1">
    <citation type="journal article" date="2015" name="Int. Biodeterior. Biodegradation">
        <title>Physiological and genetic screening methods for the isolation of methyl tert-butyl ether-degrading bacteria for bioremediation purposes.</title>
        <authorList>
            <person name="Guisado I.M."/>
            <person name="Purswani J."/>
            <person name="Gonzalez Lopez J."/>
            <person name="Pozo C."/>
        </authorList>
    </citation>
    <scope>NUCLEOTIDE SEQUENCE [LARGE SCALE GENOMIC DNA]</scope>
    <source>
        <strain evidence="14 15">SH7</strain>
    </source>
</reference>
<dbReference type="InterPro" id="IPR017926">
    <property type="entry name" value="GATASE"/>
</dbReference>
<dbReference type="SUPFAM" id="SSF52540">
    <property type="entry name" value="P-loop containing nucleoside triphosphate hydrolases"/>
    <property type="match status" value="1"/>
</dbReference>
<evidence type="ECO:0000256" key="7">
    <source>
        <dbReference type="ARBA" id="ARBA00022842"/>
    </source>
</evidence>
<dbReference type="GO" id="GO:0005524">
    <property type="term" value="F:ATP binding"/>
    <property type="evidence" value="ECO:0007669"/>
    <property type="project" value="UniProtKB-KW"/>
</dbReference>
<protein>
    <recommendedName>
        <fullName evidence="11">CTP synthase</fullName>
        <ecNumber evidence="11">6.3.4.2</ecNumber>
    </recommendedName>
    <alternativeName>
        <fullName evidence="11">Cytidine 5'-triphosphate synthase</fullName>
    </alternativeName>
    <alternativeName>
        <fullName evidence="11">Cytidine triphosphate synthetase</fullName>
        <shortName evidence="11">CTP synthetase</shortName>
        <shortName evidence="11">CTPS</shortName>
    </alternativeName>
    <alternativeName>
        <fullName evidence="11">UTP--ammonia ligase</fullName>
    </alternativeName>
</protein>
<comment type="caution">
    <text evidence="14">The sequence shown here is derived from an EMBL/GenBank/DDBJ whole genome shotgun (WGS) entry which is preliminary data.</text>
</comment>
<dbReference type="NCBIfam" id="TIGR00337">
    <property type="entry name" value="PyrG"/>
    <property type="match status" value="1"/>
</dbReference>
<proteinExistence type="inferred from homology"/>
<feature type="binding site" evidence="11">
    <location>
        <begin position="14"/>
        <end position="19"/>
    </location>
    <ligand>
        <name>ATP</name>
        <dbReference type="ChEBI" id="CHEBI:30616"/>
    </ligand>
</feature>
<dbReference type="GO" id="GO:0046872">
    <property type="term" value="F:metal ion binding"/>
    <property type="evidence" value="ECO:0007669"/>
    <property type="project" value="UniProtKB-KW"/>
</dbReference>
<dbReference type="NCBIfam" id="NF003792">
    <property type="entry name" value="PRK05380.1"/>
    <property type="match status" value="1"/>
</dbReference>
<dbReference type="GO" id="GO:0005829">
    <property type="term" value="C:cytosol"/>
    <property type="evidence" value="ECO:0007669"/>
    <property type="project" value="TreeGrafter"/>
</dbReference>
<comment type="pathway">
    <text evidence="1 11">Pyrimidine metabolism; CTP biosynthesis via de novo pathway; CTP from UDP: step 2/2.</text>
</comment>
<dbReference type="EMBL" id="LCZJ02000021">
    <property type="protein sequence ID" value="KTD86302.1"/>
    <property type="molecule type" value="Genomic_DNA"/>
</dbReference>
<dbReference type="RefSeq" id="WP_042183974.1">
    <property type="nucleotide sequence ID" value="NZ_LCZJ02000021.1"/>
</dbReference>
<dbReference type="Gene3D" id="3.40.50.880">
    <property type="match status" value="1"/>
</dbReference>
<evidence type="ECO:0000256" key="2">
    <source>
        <dbReference type="ARBA" id="ARBA00007533"/>
    </source>
</evidence>
<gene>
    <name evidence="11" type="primary">pyrG</name>
    <name evidence="14" type="ORF">UQ64_00485</name>
</gene>
<comment type="subunit">
    <text evidence="11">Homotetramer.</text>
</comment>
<dbReference type="InterPro" id="IPR017456">
    <property type="entry name" value="CTP_synthase_N"/>
</dbReference>
<evidence type="ECO:0000256" key="8">
    <source>
        <dbReference type="ARBA" id="ARBA00022962"/>
    </source>
</evidence>
<comment type="catalytic activity">
    <reaction evidence="10 11">
        <text>UTP + L-glutamine + ATP + H2O = CTP + L-glutamate + ADP + phosphate + 2 H(+)</text>
        <dbReference type="Rhea" id="RHEA:26426"/>
        <dbReference type="ChEBI" id="CHEBI:15377"/>
        <dbReference type="ChEBI" id="CHEBI:15378"/>
        <dbReference type="ChEBI" id="CHEBI:29985"/>
        <dbReference type="ChEBI" id="CHEBI:30616"/>
        <dbReference type="ChEBI" id="CHEBI:37563"/>
        <dbReference type="ChEBI" id="CHEBI:43474"/>
        <dbReference type="ChEBI" id="CHEBI:46398"/>
        <dbReference type="ChEBI" id="CHEBI:58359"/>
        <dbReference type="ChEBI" id="CHEBI:456216"/>
        <dbReference type="EC" id="6.3.4.2"/>
    </reaction>
</comment>
<dbReference type="GO" id="GO:0019856">
    <property type="term" value="P:pyrimidine nucleobase biosynthetic process"/>
    <property type="evidence" value="ECO:0007669"/>
    <property type="project" value="TreeGrafter"/>
</dbReference>
<feature type="binding site" evidence="11">
    <location>
        <position position="405"/>
    </location>
    <ligand>
        <name>L-glutamine</name>
        <dbReference type="ChEBI" id="CHEBI:58359"/>
    </ligand>
</feature>
<dbReference type="CDD" id="cd01746">
    <property type="entry name" value="GATase1_CTP_Synthase"/>
    <property type="match status" value="1"/>
</dbReference>
<comment type="similarity">
    <text evidence="2 11">Belongs to the CTP synthase family.</text>
</comment>
<dbReference type="GO" id="GO:0044210">
    <property type="term" value="P:'de novo' CTP biosynthetic process"/>
    <property type="evidence" value="ECO:0007669"/>
    <property type="project" value="UniProtKB-UniRule"/>
</dbReference>
<feature type="binding site" evidence="11">
    <location>
        <position position="354"/>
    </location>
    <ligand>
        <name>L-glutamine</name>
        <dbReference type="ChEBI" id="CHEBI:58359"/>
    </ligand>
</feature>
<feature type="region of interest" description="Amidoligase domain" evidence="11">
    <location>
        <begin position="1"/>
        <end position="267"/>
    </location>
</feature>
<keyword evidence="9 11" id="KW-0665">Pyrimidine biosynthesis</keyword>
<keyword evidence="8 11" id="KW-0315">Glutamine amidotransferase</keyword>
<keyword evidence="15" id="KW-1185">Reference proteome</keyword>
<dbReference type="Pfam" id="PF00117">
    <property type="entry name" value="GATase"/>
    <property type="match status" value="1"/>
</dbReference>
<comment type="activity regulation">
    <text evidence="11">Allosterically activated by GTP, when glutamine is the substrate; GTP has no effect on the reaction when ammonia is the substrate. The allosteric effector GTP functions by stabilizing the protein conformation that binds the tetrahedral intermediate(s) formed during glutamine hydrolysis. Inhibited by the product CTP, via allosteric rather than competitive inhibition.</text>
</comment>
<keyword evidence="5 11" id="KW-0547">Nucleotide-binding</keyword>
<feature type="binding site" evidence="11">
    <location>
        <begin position="188"/>
        <end position="193"/>
    </location>
    <ligand>
        <name>CTP</name>
        <dbReference type="ChEBI" id="CHEBI:37563"/>
        <note>allosteric inhibitor</note>
    </ligand>
</feature>
<feature type="binding site" evidence="11">
    <location>
        <position position="54"/>
    </location>
    <ligand>
        <name>L-glutamine</name>
        <dbReference type="ChEBI" id="CHEBI:58359"/>
    </ligand>
</feature>
<keyword evidence="4 11" id="KW-0479">Metal-binding</keyword>
<evidence type="ECO:0000313" key="14">
    <source>
        <dbReference type="EMBL" id="KTD86302.1"/>
    </source>
</evidence>
<dbReference type="Gene3D" id="3.40.50.300">
    <property type="entry name" value="P-loop containing nucleotide triphosphate hydrolases"/>
    <property type="match status" value="1"/>
</dbReference>
<dbReference type="GO" id="GO:0097268">
    <property type="term" value="C:cytoophidium"/>
    <property type="evidence" value="ECO:0007669"/>
    <property type="project" value="UniProtKB-ARBA"/>
</dbReference>
<feature type="binding site" evidence="11">
    <location>
        <position position="13"/>
    </location>
    <ligand>
        <name>CTP</name>
        <dbReference type="ChEBI" id="CHEBI:37563"/>
        <note>allosteric inhibitor</note>
    </ligand>
</feature>
<keyword evidence="7 11" id="KW-0460">Magnesium</keyword>
<dbReference type="OrthoDB" id="9801107at2"/>
<comment type="catalytic activity">
    <reaction evidence="11">
        <text>L-glutamine + H2O = L-glutamate + NH4(+)</text>
        <dbReference type="Rhea" id="RHEA:15889"/>
        <dbReference type="ChEBI" id="CHEBI:15377"/>
        <dbReference type="ChEBI" id="CHEBI:28938"/>
        <dbReference type="ChEBI" id="CHEBI:29985"/>
        <dbReference type="ChEBI" id="CHEBI:58359"/>
    </reaction>
</comment>
<dbReference type="EC" id="6.3.4.2" evidence="11"/>
<dbReference type="PANTHER" id="PTHR11550">
    <property type="entry name" value="CTP SYNTHASE"/>
    <property type="match status" value="1"/>
</dbReference>
<dbReference type="Pfam" id="PF06418">
    <property type="entry name" value="CTP_synth_N"/>
    <property type="match status" value="1"/>
</dbReference>
<organism evidence="14 15">
    <name type="scientific">Paenibacillus etheri</name>
    <dbReference type="NCBI Taxonomy" id="1306852"/>
    <lineage>
        <taxon>Bacteria</taxon>
        <taxon>Bacillati</taxon>
        <taxon>Bacillota</taxon>
        <taxon>Bacilli</taxon>
        <taxon>Bacillales</taxon>
        <taxon>Paenibacillaceae</taxon>
        <taxon>Paenibacillus</taxon>
    </lineage>
</organism>
<comment type="miscellaneous">
    <text evidence="11">CTPSs have evolved a hybrid strategy for distinguishing between UTP and CTP. The overlapping regions of the product feedback inhibitory and substrate sites recognize a common feature in both compounds, the triphosphate moiety. To differentiate isosteric substrate and product pyrimidine rings, an additional pocket far from the expected kinase/ligase catalytic site, specifically recognizes the cytosine and ribose portions of the product inhibitor.</text>
</comment>
<dbReference type="GO" id="GO:0003883">
    <property type="term" value="F:CTP synthase activity"/>
    <property type="evidence" value="ECO:0007669"/>
    <property type="project" value="UniProtKB-UniRule"/>
</dbReference>
<feature type="binding site" evidence="11">
    <location>
        <position position="462"/>
    </location>
    <ligand>
        <name>L-glutamine</name>
        <dbReference type="ChEBI" id="CHEBI:58359"/>
    </ligand>
</feature>
<feature type="active site" description="Nucleophile; for glutamine hydrolysis" evidence="11">
    <location>
        <position position="381"/>
    </location>
</feature>
<evidence type="ECO:0000256" key="10">
    <source>
        <dbReference type="ARBA" id="ARBA00047781"/>
    </source>
</evidence>
<dbReference type="CDD" id="cd03113">
    <property type="entry name" value="CTPS_N"/>
    <property type="match status" value="1"/>
</dbReference>
<evidence type="ECO:0000256" key="11">
    <source>
        <dbReference type="HAMAP-Rule" id="MF_01227"/>
    </source>
</evidence>
<feature type="domain" description="CTP synthase N-terminal" evidence="13">
    <location>
        <begin position="3"/>
        <end position="267"/>
    </location>
</feature>
<feature type="binding site" evidence="11">
    <location>
        <position position="224"/>
    </location>
    <ligand>
        <name>CTP</name>
        <dbReference type="ChEBI" id="CHEBI:37563"/>
        <note>allosteric inhibitor</note>
    </ligand>
</feature>
<evidence type="ECO:0000256" key="5">
    <source>
        <dbReference type="ARBA" id="ARBA00022741"/>
    </source>
</evidence>
<dbReference type="Proteomes" id="UP000054709">
    <property type="component" value="Unassembled WGS sequence"/>
</dbReference>
<dbReference type="InterPro" id="IPR004468">
    <property type="entry name" value="CTP_synthase"/>
</dbReference>
<dbReference type="AlphaFoldDB" id="A0A0W1AYB1"/>
<dbReference type="PROSITE" id="PS51273">
    <property type="entry name" value="GATASE_TYPE_1"/>
    <property type="match status" value="1"/>
</dbReference>
<keyword evidence="6 11" id="KW-0067">ATP-binding</keyword>
<feature type="binding site" evidence="11">
    <location>
        <begin position="382"/>
        <end position="385"/>
    </location>
    <ligand>
        <name>L-glutamine</name>
        <dbReference type="ChEBI" id="CHEBI:58359"/>
    </ligand>
</feature>
<feature type="binding site" evidence="11">
    <location>
        <position position="224"/>
    </location>
    <ligand>
        <name>UTP</name>
        <dbReference type="ChEBI" id="CHEBI:46398"/>
    </ligand>
</feature>
<dbReference type="SUPFAM" id="SSF52317">
    <property type="entry name" value="Class I glutamine amidotransferase-like"/>
    <property type="match status" value="1"/>
</dbReference>
<evidence type="ECO:0000259" key="12">
    <source>
        <dbReference type="Pfam" id="PF00117"/>
    </source>
</evidence>
<evidence type="ECO:0000256" key="6">
    <source>
        <dbReference type="ARBA" id="ARBA00022840"/>
    </source>
</evidence>
<feature type="binding site" evidence="11">
    <location>
        <position position="13"/>
    </location>
    <ligand>
        <name>UTP</name>
        <dbReference type="ChEBI" id="CHEBI:46398"/>
    </ligand>
</feature>
<comment type="catalytic activity">
    <reaction evidence="11">
        <text>UTP + NH4(+) + ATP = CTP + ADP + phosphate + 2 H(+)</text>
        <dbReference type="Rhea" id="RHEA:16597"/>
        <dbReference type="ChEBI" id="CHEBI:15378"/>
        <dbReference type="ChEBI" id="CHEBI:28938"/>
        <dbReference type="ChEBI" id="CHEBI:30616"/>
        <dbReference type="ChEBI" id="CHEBI:37563"/>
        <dbReference type="ChEBI" id="CHEBI:43474"/>
        <dbReference type="ChEBI" id="CHEBI:46398"/>
        <dbReference type="ChEBI" id="CHEBI:456216"/>
    </reaction>
</comment>
<dbReference type="UniPathway" id="UPA00159">
    <property type="reaction ID" value="UER00277"/>
</dbReference>
<dbReference type="PANTHER" id="PTHR11550:SF0">
    <property type="entry name" value="CTP SYNTHASE-RELATED"/>
    <property type="match status" value="1"/>
</dbReference>
<evidence type="ECO:0000313" key="15">
    <source>
        <dbReference type="Proteomes" id="UP000054709"/>
    </source>
</evidence>
<feature type="binding site" evidence="11">
    <location>
        <begin position="148"/>
        <end position="150"/>
    </location>
    <ligand>
        <name>CTP</name>
        <dbReference type="ChEBI" id="CHEBI:37563"/>
        <note>allosteric inhibitor</note>
    </ligand>
</feature>
<keyword evidence="3 11" id="KW-0436">Ligase</keyword>
<name>A0A0W1AYB1_9BACL</name>
<accession>A0A0W1AYB1</accession>
<dbReference type="GO" id="GO:0042802">
    <property type="term" value="F:identical protein binding"/>
    <property type="evidence" value="ECO:0007669"/>
    <property type="project" value="TreeGrafter"/>
</dbReference>
<feature type="domain" description="Glutamine amidotransferase" evidence="12">
    <location>
        <begin position="302"/>
        <end position="526"/>
    </location>
</feature>
<evidence type="ECO:0000256" key="1">
    <source>
        <dbReference type="ARBA" id="ARBA00005171"/>
    </source>
</evidence>
<evidence type="ECO:0000256" key="3">
    <source>
        <dbReference type="ARBA" id="ARBA00022598"/>
    </source>
</evidence>
<dbReference type="FunFam" id="3.40.50.880:FF:000002">
    <property type="entry name" value="CTP synthase"/>
    <property type="match status" value="1"/>
</dbReference>
<dbReference type="InterPro" id="IPR033828">
    <property type="entry name" value="GATase1_CTP_Synthase"/>
</dbReference>
<feature type="active site" evidence="11">
    <location>
        <position position="507"/>
    </location>
</feature>
<sequence length="535" mass="59635">MTKYIFVTGGVVSSLGKGITAASLGRLLKNRGLKVTIQKFDPYLNVDPGTMSPYQHGEVFVTDDGAETDLDLGHYERFIDINLSKNNNVTTGKIYSSVISKERRGEYLGGTVQVIPHITNEIKERVFRAGRETNSDVVITEIGGTVGDIESLPFLEAIRQIKSDIGRENVMYIHVTLIPYIKAAGEVKTKPTQHSVKELRSIGIQPNVIVCRTEYELSADMKAKIALFCDIDANAVVECRDASTLYEVPLNLRDEGLDEIVVNHLKLTTPAPDMREWESMLERIQKLEKTVEIAIVGKYVALHDAYLSVVESLSHAGFAANAEVKIRWVNAEEITDENVDEMLRGIGGILVPGGFGDRGIEGKISAIRYAREKLIPFFGICLGMQVSVIEYGRSVLGLQGANSSEIDPNTPYPLIDLLPEQKDIEDMGGTMRLGLYPCKIAEGSLAMSCYDDELVYERHRHRYEFNNTYRDEIEKAGLVISGTSPDGRLVEIVELPGHPWFLSVQFHPEFTSRPNRPQPLFRDFVKASLTHSEQQ</sequence>
<evidence type="ECO:0000256" key="9">
    <source>
        <dbReference type="ARBA" id="ARBA00022975"/>
    </source>
</evidence>
<dbReference type="HAMAP" id="MF_01227">
    <property type="entry name" value="PyrG"/>
    <property type="match status" value="1"/>
</dbReference>
<comment type="function">
    <text evidence="11">Catalyzes the ATP-dependent amination of UTP to CTP with either L-glutamine or ammonia as the source of nitrogen. Regulates intracellular CTP levels through interactions with the four ribonucleotide triphosphates.</text>
</comment>
<evidence type="ECO:0000259" key="13">
    <source>
        <dbReference type="Pfam" id="PF06418"/>
    </source>
</evidence>
<dbReference type="InterPro" id="IPR027417">
    <property type="entry name" value="P-loop_NTPase"/>
</dbReference>
<dbReference type="FunFam" id="3.40.50.300:FF:000009">
    <property type="entry name" value="CTP synthase"/>
    <property type="match status" value="1"/>
</dbReference>
<evidence type="ECO:0000256" key="4">
    <source>
        <dbReference type="ARBA" id="ARBA00022723"/>
    </source>
</evidence>
<feature type="binding site" evidence="11">
    <location>
        <position position="71"/>
    </location>
    <ligand>
        <name>Mg(2+)</name>
        <dbReference type="ChEBI" id="CHEBI:18420"/>
    </ligand>
</feature>
<dbReference type="GO" id="GO:0004359">
    <property type="term" value="F:glutaminase activity"/>
    <property type="evidence" value="ECO:0007669"/>
    <property type="project" value="RHEA"/>
</dbReference>
<feature type="binding site" evidence="11">
    <location>
        <begin position="188"/>
        <end position="193"/>
    </location>
    <ligand>
        <name>UTP</name>
        <dbReference type="ChEBI" id="CHEBI:46398"/>
    </ligand>
</feature>
<dbReference type="InterPro" id="IPR029062">
    <property type="entry name" value="Class_I_gatase-like"/>
</dbReference>
<feature type="binding site" evidence="11">
    <location>
        <begin position="240"/>
        <end position="242"/>
    </location>
    <ligand>
        <name>ATP</name>
        <dbReference type="ChEBI" id="CHEBI:30616"/>
    </ligand>
</feature>